<dbReference type="InterPro" id="IPR007599">
    <property type="entry name" value="DER1"/>
</dbReference>
<keyword evidence="10" id="KW-1185">Reference proteome</keyword>
<dbReference type="Pfam" id="PF04511">
    <property type="entry name" value="DER1"/>
    <property type="match status" value="1"/>
</dbReference>
<gene>
    <name evidence="9" type="ORF">LTR05_006910</name>
</gene>
<evidence type="ECO:0000256" key="1">
    <source>
        <dbReference type="ARBA" id="ARBA00004477"/>
    </source>
</evidence>
<feature type="transmembrane region" description="Helical" evidence="7">
    <location>
        <begin position="20"/>
        <end position="43"/>
    </location>
</feature>
<feature type="transmembrane region" description="Helical" evidence="7">
    <location>
        <begin position="178"/>
        <end position="197"/>
    </location>
</feature>
<evidence type="ECO:0000313" key="10">
    <source>
        <dbReference type="Proteomes" id="UP001309876"/>
    </source>
</evidence>
<keyword evidence="4 7" id="KW-0256">Endoplasmic reticulum</keyword>
<evidence type="ECO:0000256" key="7">
    <source>
        <dbReference type="RuleBase" id="RU363059"/>
    </source>
</evidence>
<evidence type="ECO:0000256" key="6">
    <source>
        <dbReference type="ARBA" id="ARBA00023136"/>
    </source>
</evidence>
<feature type="compositionally biased region" description="Gly residues" evidence="8">
    <location>
        <begin position="278"/>
        <end position="289"/>
    </location>
</feature>
<evidence type="ECO:0000256" key="2">
    <source>
        <dbReference type="ARBA" id="ARBA00008917"/>
    </source>
</evidence>
<keyword evidence="5 7" id="KW-1133">Transmembrane helix</keyword>
<comment type="subcellular location">
    <subcellularLocation>
        <location evidence="1 7">Endoplasmic reticulum membrane</location>
        <topology evidence="1 7">Multi-pass membrane protein</topology>
    </subcellularLocation>
</comment>
<comment type="function">
    <text evidence="7">May be involved in the degradation of misfolded endoplasmic reticulum (ER) luminal proteins.</text>
</comment>
<evidence type="ECO:0000256" key="3">
    <source>
        <dbReference type="ARBA" id="ARBA00022692"/>
    </source>
</evidence>
<feature type="transmembrane region" description="Helical" evidence="7">
    <location>
        <begin position="128"/>
        <end position="158"/>
    </location>
</feature>
<dbReference type="Proteomes" id="UP001309876">
    <property type="component" value="Unassembled WGS sequence"/>
</dbReference>
<evidence type="ECO:0000256" key="8">
    <source>
        <dbReference type="SAM" id="MobiDB-lite"/>
    </source>
</evidence>
<keyword evidence="6 7" id="KW-0472">Membrane</keyword>
<feature type="region of interest" description="Disordered" evidence="8">
    <location>
        <begin position="250"/>
        <end position="289"/>
    </location>
</feature>
<reference evidence="9 10" key="1">
    <citation type="submission" date="2023-08" db="EMBL/GenBank/DDBJ databases">
        <title>Black Yeasts Isolated from many extreme environments.</title>
        <authorList>
            <person name="Coleine C."/>
            <person name="Stajich J.E."/>
            <person name="Selbmann L."/>
        </authorList>
    </citation>
    <scope>NUCLEOTIDE SEQUENCE [LARGE SCALE GENOMIC DNA]</scope>
    <source>
        <strain evidence="9 10">CCFEE 5910</strain>
    </source>
</reference>
<feature type="transmembrane region" description="Helical" evidence="7">
    <location>
        <begin position="97"/>
        <end position="116"/>
    </location>
</feature>
<feature type="transmembrane region" description="Helical" evidence="7">
    <location>
        <begin position="55"/>
        <end position="77"/>
    </location>
</feature>
<sequence>MADIMDKFWSAPPVSRTLVAAIAVESLLVHGGLVNGYLALFHLPSLLKFPFPQIWRLITPFLLVGSGFNALWDLYMFWTYVTQLELNSPRFAQPGDFATYVAFIAATIVVSLFNPIQKYLAFLPAQILYLIRFLAVAGLLLKSYIFTNALLLAFVYTYAQDNRGRKVHFIFFQIPAELLPWAMLGMSLVMGGTNAALQQGAGLVAAHLYDFLTRLYPTFQGGRNYIQTPTFVRDYFASARPATTQRAYGTSFRPQPAAQQIPSTGRSWTSGFSSGAWSGRGAGHRLGGD</sequence>
<comment type="similarity">
    <text evidence="2 7">Belongs to the derlin family.</text>
</comment>
<dbReference type="InterPro" id="IPR035952">
    <property type="entry name" value="Rhomboid-like_sf"/>
</dbReference>
<organism evidence="9 10">
    <name type="scientific">Lithohypha guttulata</name>
    <dbReference type="NCBI Taxonomy" id="1690604"/>
    <lineage>
        <taxon>Eukaryota</taxon>
        <taxon>Fungi</taxon>
        <taxon>Dikarya</taxon>
        <taxon>Ascomycota</taxon>
        <taxon>Pezizomycotina</taxon>
        <taxon>Eurotiomycetes</taxon>
        <taxon>Chaetothyriomycetidae</taxon>
        <taxon>Chaetothyriales</taxon>
        <taxon>Trichomeriaceae</taxon>
        <taxon>Lithohypha</taxon>
    </lineage>
</organism>
<evidence type="ECO:0000313" key="9">
    <source>
        <dbReference type="EMBL" id="KAK5083028.1"/>
    </source>
</evidence>
<evidence type="ECO:0000256" key="5">
    <source>
        <dbReference type="ARBA" id="ARBA00022989"/>
    </source>
</evidence>
<evidence type="ECO:0000256" key="4">
    <source>
        <dbReference type="ARBA" id="ARBA00022824"/>
    </source>
</evidence>
<proteinExistence type="inferred from homology"/>
<accession>A0AAN7SX58</accession>
<dbReference type="AlphaFoldDB" id="A0AAN7SX58"/>
<dbReference type="EMBL" id="JAVRRJ010000007">
    <property type="protein sequence ID" value="KAK5083028.1"/>
    <property type="molecule type" value="Genomic_DNA"/>
</dbReference>
<dbReference type="PANTHER" id="PTHR11009">
    <property type="entry name" value="DER1-LIKE PROTEIN, DERLIN"/>
    <property type="match status" value="1"/>
</dbReference>
<name>A0AAN7SX58_9EURO</name>
<feature type="compositionally biased region" description="Polar residues" evidence="8">
    <location>
        <begin position="257"/>
        <end position="276"/>
    </location>
</feature>
<keyword evidence="3 7" id="KW-0812">Transmembrane</keyword>
<dbReference type="SUPFAM" id="SSF144091">
    <property type="entry name" value="Rhomboid-like"/>
    <property type="match status" value="1"/>
</dbReference>
<comment type="caution">
    <text evidence="9">The sequence shown here is derived from an EMBL/GenBank/DDBJ whole genome shotgun (WGS) entry which is preliminary data.</text>
</comment>
<dbReference type="GO" id="GO:0005789">
    <property type="term" value="C:endoplasmic reticulum membrane"/>
    <property type="evidence" value="ECO:0007669"/>
    <property type="project" value="UniProtKB-SubCell"/>
</dbReference>
<protein>
    <recommendedName>
        <fullName evidence="7">Derlin</fullName>
    </recommendedName>
</protein>
<dbReference type="GO" id="GO:0006950">
    <property type="term" value="P:response to stress"/>
    <property type="evidence" value="ECO:0007669"/>
    <property type="project" value="UniProtKB-ARBA"/>
</dbReference>